<evidence type="ECO:0000256" key="7">
    <source>
        <dbReference type="ARBA" id="ARBA00022842"/>
    </source>
</evidence>
<dbReference type="InParanoid" id="A0A286UK40"/>
<feature type="site" description="Transition state stabilizer" evidence="10">
    <location>
        <position position="201"/>
    </location>
</feature>
<dbReference type="InterPro" id="IPR005135">
    <property type="entry name" value="Endo/exonuclease/phosphatase"/>
</dbReference>
<feature type="domain" description="GRF-type" evidence="13">
    <location>
        <begin position="538"/>
        <end position="599"/>
    </location>
</feature>
<evidence type="ECO:0000256" key="9">
    <source>
        <dbReference type="PIRSR" id="PIRSR604808-2"/>
    </source>
</evidence>
<keyword evidence="5" id="KW-0378">Hydrolase</keyword>
<dbReference type="Pfam" id="PF06839">
    <property type="entry name" value="Zn_ribbon_GRF"/>
    <property type="match status" value="1"/>
</dbReference>
<comment type="caution">
    <text evidence="14">The sequence shown here is derived from an EMBL/GenBank/DDBJ whole genome shotgun (WGS) entry which is preliminary data.</text>
</comment>
<evidence type="ECO:0000313" key="14">
    <source>
        <dbReference type="EMBL" id="PAV19983.1"/>
    </source>
</evidence>
<dbReference type="EMBL" id="NBII01000004">
    <property type="protein sequence ID" value="PAV19983.1"/>
    <property type="molecule type" value="Genomic_DNA"/>
</dbReference>
<evidence type="ECO:0000256" key="5">
    <source>
        <dbReference type="ARBA" id="ARBA00022801"/>
    </source>
</evidence>
<dbReference type="GO" id="GO:0008311">
    <property type="term" value="F:double-stranded DNA 3'-5' DNA exonuclease activity"/>
    <property type="evidence" value="ECO:0007669"/>
    <property type="project" value="TreeGrafter"/>
</dbReference>
<dbReference type="PROSITE" id="PS51999">
    <property type="entry name" value="ZF_GRF"/>
    <property type="match status" value="1"/>
</dbReference>
<feature type="compositionally biased region" description="Low complexity" evidence="12">
    <location>
        <begin position="428"/>
        <end position="443"/>
    </location>
</feature>
<dbReference type="AlphaFoldDB" id="A0A286UK40"/>
<keyword evidence="9" id="KW-0464">Manganese</keyword>
<keyword evidence="6" id="KW-0862">Zinc</keyword>
<dbReference type="SUPFAM" id="SSF56219">
    <property type="entry name" value="DNase I-like"/>
    <property type="match status" value="1"/>
</dbReference>
<dbReference type="InterPro" id="IPR004808">
    <property type="entry name" value="AP_endonuc_1"/>
</dbReference>
<feature type="binding site" evidence="9">
    <location>
        <position position="199"/>
    </location>
    <ligand>
        <name>Mg(2+)</name>
        <dbReference type="ChEBI" id="CHEBI:18420"/>
        <label>1</label>
    </ligand>
</feature>
<dbReference type="GO" id="GO:0008081">
    <property type="term" value="F:phosphoric diester hydrolase activity"/>
    <property type="evidence" value="ECO:0007669"/>
    <property type="project" value="TreeGrafter"/>
</dbReference>
<dbReference type="PROSITE" id="PS51435">
    <property type="entry name" value="AP_NUCLEASE_F1_4"/>
    <property type="match status" value="1"/>
</dbReference>
<organism evidence="14 15">
    <name type="scientific">Pyrrhoderma noxium</name>
    <dbReference type="NCBI Taxonomy" id="2282107"/>
    <lineage>
        <taxon>Eukaryota</taxon>
        <taxon>Fungi</taxon>
        <taxon>Dikarya</taxon>
        <taxon>Basidiomycota</taxon>
        <taxon>Agaricomycotina</taxon>
        <taxon>Agaricomycetes</taxon>
        <taxon>Hymenochaetales</taxon>
        <taxon>Hymenochaetaceae</taxon>
        <taxon>Pyrrhoderma</taxon>
    </lineage>
</organism>
<evidence type="ECO:0000256" key="1">
    <source>
        <dbReference type="ARBA" id="ARBA00007092"/>
    </source>
</evidence>
<comment type="cofactor">
    <cofactor evidence="9">
        <name>Mg(2+)</name>
        <dbReference type="ChEBI" id="CHEBI:18420"/>
    </cofactor>
    <cofactor evidence="9">
        <name>Mn(2+)</name>
        <dbReference type="ChEBI" id="CHEBI:29035"/>
    </cofactor>
    <text evidence="9">Probably binds two magnesium or manganese ions per subunit.</text>
</comment>
<proteinExistence type="inferred from homology"/>
<dbReference type="FunCoup" id="A0A286UK40">
    <property type="interactions" value="636"/>
</dbReference>
<evidence type="ECO:0000256" key="2">
    <source>
        <dbReference type="ARBA" id="ARBA00013541"/>
    </source>
</evidence>
<name>A0A286UK40_9AGAM</name>
<feature type="binding site" evidence="9">
    <location>
        <position position="321"/>
    </location>
    <ligand>
        <name>Mg(2+)</name>
        <dbReference type="ChEBI" id="CHEBI:18420"/>
        <label>1</label>
    </ligand>
</feature>
<evidence type="ECO:0000256" key="12">
    <source>
        <dbReference type="SAM" id="MobiDB-lite"/>
    </source>
</evidence>
<dbReference type="STRING" id="2282107.A0A286UK40"/>
<keyword evidence="8" id="KW-0539">Nucleus</keyword>
<evidence type="ECO:0000313" key="15">
    <source>
        <dbReference type="Proteomes" id="UP000217199"/>
    </source>
</evidence>
<dbReference type="GO" id="GO:0006284">
    <property type="term" value="P:base-excision repair"/>
    <property type="evidence" value="ECO:0007669"/>
    <property type="project" value="TreeGrafter"/>
</dbReference>
<dbReference type="Proteomes" id="UP000217199">
    <property type="component" value="Unassembled WGS sequence"/>
</dbReference>
<evidence type="ECO:0000256" key="8">
    <source>
        <dbReference type="ARBA" id="ARBA00023242"/>
    </source>
</evidence>
<keyword evidence="7 9" id="KW-0460">Magnesium</keyword>
<evidence type="ECO:0000256" key="4">
    <source>
        <dbReference type="ARBA" id="ARBA00022771"/>
    </source>
</evidence>
<feature type="region of interest" description="Disordered" evidence="12">
    <location>
        <begin position="355"/>
        <end position="465"/>
    </location>
</feature>
<dbReference type="PANTHER" id="PTHR22748">
    <property type="entry name" value="AP ENDONUCLEASE"/>
    <property type="match status" value="1"/>
</dbReference>
<accession>A0A286UK40</accession>
<evidence type="ECO:0000259" key="13">
    <source>
        <dbReference type="PROSITE" id="PS51999"/>
    </source>
</evidence>
<dbReference type="PANTHER" id="PTHR22748:SF4">
    <property type="entry name" value="DNA-(APURINIC OR APYRIMIDINIC SITE) ENDONUCLEASE 2"/>
    <property type="match status" value="1"/>
</dbReference>
<evidence type="ECO:0000256" key="11">
    <source>
        <dbReference type="PROSITE-ProRule" id="PRU01343"/>
    </source>
</evidence>
<reference evidence="14 15" key="1">
    <citation type="journal article" date="2017" name="Mol. Ecol.">
        <title>Comparative and population genomic landscape of Phellinus noxius: A hypervariable fungus causing root rot in trees.</title>
        <authorList>
            <person name="Chung C.L."/>
            <person name="Lee T.J."/>
            <person name="Akiba M."/>
            <person name="Lee H.H."/>
            <person name="Kuo T.H."/>
            <person name="Liu D."/>
            <person name="Ke H.M."/>
            <person name="Yokoi T."/>
            <person name="Roa M.B."/>
            <person name="Lu M.J."/>
            <person name="Chang Y.Y."/>
            <person name="Ann P.J."/>
            <person name="Tsai J.N."/>
            <person name="Chen C.Y."/>
            <person name="Tzean S.S."/>
            <person name="Ota Y."/>
            <person name="Hattori T."/>
            <person name="Sahashi N."/>
            <person name="Liou R.F."/>
            <person name="Kikuchi T."/>
            <person name="Tsai I.J."/>
        </authorList>
    </citation>
    <scope>NUCLEOTIDE SEQUENCE [LARGE SCALE GENOMIC DNA]</scope>
    <source>
        <strain evidence="14 15">FFPRI411160</strain>
    </source>
</reference>
<keyword evidence="4 11" id="KW-0863">Zinc-finger</keyword>
<evidence type="ECO:0000256" key="10">
    <source>
        <dbReference type="PIRSR" id="PIRSR604808-3"/>
    </source>
</evidence>
<dbReference type="GO" id="GO:0003906">
    <property type="term" value="F:DNA-(apurinic or apyrimidinic site) endonuclease activity"/>
    <property type="evidence" value="ECO:0007669"/>
    <property type="project" value="TreeGrafter"/>
</dbReference>
<dbReference type="InterPro" id="IPR010666">
    <property type="entry name" value="Znf_GRF"/>
</dbReference>
<feature type="compositionally biased region" description="Polar residues" evidence="12">
    <location>
        <begin position="367"/>
        <end position="377"/>
    </location>
</feature>
<feature type="region of interest" description="Disordered" evidence="12">
    <location>
        <begin position="481"/>
        <end position="525"/>
    </location>
</feature>
<gene>
    <name evidence="14" type="ORF">PNOK_0491700</name>
</gene>
<dbReference type="Pfam" id="PF03372">
    <property type="entry name" value="Exo_endo_phos"/>
    <property type="match status" value="1"/>
</dbReference>
<feature type="binding site" evidence="9">
    <location>
        <position position="42"/>
    </location>
    <ligand>
        <name>Mg(2+)</name>
        <dbReference type="ChEBI" id="CHEBI:18420"/>
        <label>1</label>
    </ligand>
</feature>
<feature type="binding site" evidence="9">
    <location>
        <position position="7"/>
    </location>
    <ligand>
        <name>Mg(2+)</name>
        <dbReference type="ChEBI" id="CHEBI:18420"/>
        <label>1</label>
    </ligand>
</feature>
<dbReference type="GO" id="GO:0005634">
    <property type="term" value="C:nucleus"/>
    <property type="evidence" value="ECO:0007669"/>
    <property type="project" value="TreeGrafter"/>
</dbReference>
<dbReference type="InterPro" id="IPR036691">
    <property type="entry name" value="Endo/exonu/phosph_ase_sf"/>
</dbReference>
<feature type="compositionally biased region" description="Low complexity" evidence="12">
    <location>
        <begin position="482"/>
        <end position="494"/>
    </location>
</feature>
<keyword evidence="3 9" id="KW-0479">Metal-binding</keyword>
<dbReference type="OrthoDB" id="391817at2759"/>
<sequence length="608" mass="67376">MRLLTWNINGIRTLPKYHPWNALKTGDAILNELGADIICFQEIKSSRQMVQKDLALPESYDAFFSFPIAKGGYSGVSVYTKRSQCQPLKAEEGLSGHLQSGLKPPLTSEERISCDLPLAHELNLLEDSATATHLDLYELDKEGRALILDFGLFVLINLYCPNETSDARLPYKMNFHLLLEERVRRLVEIDKREVIVTGDINGFLLGPPGTECTPVGTKKSMPHGDILPSIKGSDHCPVYIDLHDEIVNEDGVNMSLKEFMKLDEEIRGTPRLATKYWAEYSGKQKLLSNFFGKKGAVIASEASTPIVSSIDKDSPPFIDPDVAQSVSTEGKRRAVLNTQTVSQVVLPTLDDIKPSSKEELVERPTENPLTATNISATDSHDSLDGSSIPTTSTKRKKMQADSNYPPQATKKAKTTEQKSKSKAKSTKKLSSQSKLSSFFTESSPSQDQKDTKQKTIPPGNSLDAEVIDVDALMDASDAIDNQCSQPQSQSQFQASPPPTPSPSLTVPGSSVSDVEDEKEKKGSHSWSALFARVEPPRCIVHGEPARQFTVNKPGPNRGKTFFVCSRPVGPGYDAGRDVRRREEVDPRYRCNYFKWSQDLKRESLRDRT</sequence>
<evidence type="ECO:0000256" key="3">
    <source>
        <dbReference type="ARBA" id="ARBA00022723"/>
    </source>
</evidence>
<dbReference type="GO" id="GO:0008270">
    <property type="term" value="F:zinc ion binding"/>
    <property type="evidence" value="ECO:0007669"/>
    <property type="project" value="UniProtKB-KW"/>
</dbReference>
<protein>
    <recommendedName>
        <fullName evidence="2">DNA-(apurinic or apyrimidinic site) endonuclease 2</fullName>
    </recommendedName>
</protein>
<dbReference type="Gene3D" id="3.60.10.10">
    <property type="entry name" value="Endonuclease/exonuclease/phosphatase"/>
    <property type="match status" value="1"/>
</dbReference>
<keyword evidence="15" id="KW-1185">Reference proteome</keyword>
<comment type="similarity">
    <text evidence="1">Belongs to the DNA repair enzymes AP/ExoA family.</text>
</comment>
<feature type="compositionally biased region" description="Basic and acidic residues" evidence="12">
    <location>
        <begin position="355"/>
        <end position="365"/>
    </location>
</feature>
<evidence type="ECO:0000256" key="6">
    <source>
        <dbReference type="ARBA" id="ARBA00022833"/>
    </source>
</evidence>
<feature type="binding site" evidence="9">
    <location>
        <position position="201"/>
    </location>
    <ligand>
        <name>Mg(2+)</name>
        <dbReference type="ChEBI" id="CHEBI:18420"/>
        <label>1</label>
    </ligand>
</feature>